<dbReference type="HOGENOM" id="CLU_1260417_0_0_9"/>
<comment type="caution">
    <text evidence="2">The sequence shown here is derived from an EMBL/GenBank/DDBJ whole genome shotgun (WGS) entry which is preliminary data.</text>
</comment>
<dbReference type="STRING" id="649747.HMPREF0083_01666"/>
<accession>U1YDQ3</accession>
<dbReference type="eggNOG" id="ENOG5033RKY">
    <property type="taxonomic scope" value="Bacteria"/>
</dbReference>
<dbReference type="GeneID" id="92837877"/>
<dbReference type="Proteomes" id="UP000016511">
    <property type="component" value="Unassembled WGS sequence"/>
</dbReference>
<evidence type="ECO:0000313" key="3">
    <source>
        <dbReference type="Proteomes" id="UP000016511"/>
    </source>
</evidence>
<feature type="region of interest" description="Disordered" evidence="1">
    <location>
        <begin position="147"/>
        <end position="221"/>
    </location>
</feature>
<name>U1YDQ3_ANEAE</name>
<proteinExistence type="predicted"/>
<dbReference type="PATRIC" id="fig|649747.3.peg.1508"/>
<dbReference type="EMBL" id="AWSJ01000112">
    <property type="protein sequence ID" value="ERI10222.1"/>
    <property type="molecule type" value="Genomic_DNA"/>
</dbReference>
<feature type="compositionally biased region" description="Basic and acidic residues" evidence="1">
    <location>
        <begin position="162"/>
        <end position="198"/>
    </location>
</feature>
<evidence type="ECO:0000313" key="2">
    <source>
        <dbReference type="EMBL" id="ERI10222.1"/>
    </source>
</evidence>
<dbReference type="AlphaFoldDB" id="U1YDQ3"/>
<keyword evidence="3" id="KW-1185">Reference proteome</keyword>
<feature type="compositionally biased region" description="Polar residues" evidence="1">
    <location>
        <begin position="150"/>
        <end position="160"/>
    </location>
</feature>
<evidence type="ECO:0000256" key="1">
    <source>
        <dbReference type="SAM" id="MobiDB-lite"/>
    </source>
</evidence>
<feature type="compositionally biased region" description="Polar residues" evidence="1">
    <location>
        <begin position="204"/>
        <end position="221"/>
    </location>
</feature>
<sequence>MLALAQGNNRFTFPITPPEIQIQSGNEVETFTVITGDERTGKPVSKARRVSFTAIFPRFWQEIWEKGTETIKYQSPEQALKLLEQWKAKPVVVIFDALFSQTMLMEGFEPTYKDGQANLHISFSFVEHKPVKIISYSNTKQLLKPGVIITKSSKSRPNTTSKESKKDKKKSDKKKDKDKGKDKGKGNKKGDKKKEESKVGAFNYSAQRNRISTTNNRAKGK</sequence>
<gene>
    <name evidence="2" type="ORF">HMPREF0083_01666</name>
</gene>
<dbReference type="RefSeq" id="WP_021619886.1">
    <property type="nucleotide sequence ID" value="NZ_KE952708.1"/>
</dbReference>
<organism evidence="2 3">
    <name type="scientific">Aneurinibacillus aneurinilyticus ATCC 12856</name>
    <dbReference type="NCBI Taxonomy" id="649747"/>
    <lineage>
        <taxon>Bacteria</taxon>
        <taxon>Bacillati</taxon>
        <taxon>Bacillota</taxon>
        <taxon>Bacilli</taxon>
        <taxon>Bacillales</taxon>
        <taxon>Paenibacillaceae</taxon>
        <taxon>Aneurinibacillus group</taxon>
        <taxon>Aneurinibacillus</taxon>
    </lineage>
</organism>
<reference evidence="2 3" key="1">
    <citation type="submission" date="2013-08" db="EMBL/GenBank/DDBJ databases">
        <authorList>
            <person name="Weinstock G."/>
            <person name="Sodergren E."/>
            <person name="Wylie T."/>
            <person name="Fulton L."/>
            <person name="Fulton R."/>
            <person name="Fronick C."/>
            <person name="O'Laughlin M."/>
            <person name="Godfrey J."/>
            <person name="Miner T."/>
            <person name="Herter B."/>
            <person name="Appelbaum E."/>
            <person name="Cordes M."/>
            <person name="Lek S."/>
            <person name="Wollam A."/>
            <person name="Pepin K.H."/>
            <person name="Palsikar V.B."/>
            <person name="Mitreva M."/>
            <person name="Wilson R.K."/>
        </authorList>
    </citation>
    <scope>NUCLEOTIDE SEQUENCE [LARGE SCALE GENOMIC DNA]</scope>
    <source>
        <strain evidence="2 3">ATCC 12856</strain>
    </source>
</reference>
<protein>
    <submittedName>
        <fullName evidence="2">Uncharacterized protein</fullName>
    </submittedName>
</protein>